<feature type="region of interest" description="Disordered" evidence="1">
    <location>
        <begin position="203"/>
        <end position="237"/>
    </location>
</feature>
<dbReference type="Proteomes" id="UP000440578">
    <property type="component" value="Unassembled WGS sequence"/>
</dbReference>
<dbReference type="OrthoDB" id="10258156at2759"/>
<dbReference type="EMBL" id="VIIS01000662">
    <property type="protein sequence ID" value="KAF0306511.1"/>
    <property type="molecule type" value="Genomic_DNA"/>
</dbReference>
<comment type="caution">
    <text evidence="3">The sequence shown here is derived from an EMBL/GenBank/DDBJ whole genome shotgun (WGS) entry which is preliminary data.</text>
</comment>
<dbReference type="InterPro" id="IPR025714">
    <property type="entry name" value="Methyltranfer_dom"/>
</dbReference>
<dbReference type="PANTHER" id="PTHR12496">
    <property type="entry name" value="CGI-41 METHYLTRANSFERASE"/>
    <property type="match status" value="1"/>
</dbReference>
<dbReference type="GO" id="GO:0032259">
    <property type="term" value="P:methylation"/>
    <property type="evidence" value="ECO:0007669"/>
    <property type="project" value="UniProtKB-KW"/>
</dbReference>
<dbReference type="Pfam" id="PF13679">
    <property type="entry name" value="Methyltransf_32"/>
    <property type="match status" value="1"/>
</dbReference>
<reference evidence="3 4" key="1">
    <citation type="submission" date="2019-07" db="EMBL/GenBank/DDBJ databases">
        <title>Draft genome assembly of a fouling barnacle, Amphibalanus amphitrite (Darwin, 1854): The first reference genome for Thecostraca.</title>
        <authorList>
            <person name="Kim W."/>
        </authorList>
    </citation>
    <scope>NUCLEOTIDE SEQUENCE [LARGE SCALE GENOMIC DNA]</scope>
    <source>
        <strain evidence="3">SNU_AA5</strain>
        <tissue evidence="3">Soma without cirri and trophi</tissue>
    </source>
</reference>
<dbReference type="PANTHER" id="PTHR12496:SF9">
    <property type="entry name" value="METHYLTRANSFERASE-LIKE PROTEIN 25-RELATED"/>
    <property type="match status" value="1"/>
</dbReference>
<gene>
    <name evidence="3" type="primary">ORAOV1_1</name>
    <name evidence="3" type="ORF">FJT64_021998</name>
</gene>
<dbReference type="SUPFAM" id="SSF53335">
    <property type="entry name" value="S-adenosyl-L-methionine-dependent methyltransferases"/>
    <property type="match status" value="1"/>
</dbReference>
<dbReference type="AlphaFoldDB" id="A0A6A4WWL6"/>
<proteinExistence type="predicted"/>
<keyword evidence="3" id="KW-0808">Transferase</keyword>
<dbReference type="CDD" id="cd02440">
    <property type="entry name" value="AdoMet_MTases"/>
    <property type="match status" value="1"/>
</dbReference>
<keyword evidence="4" id="KW-1185">Reference proteome</keyword>
<organism evidence="3 4">
    <name type="scientific">Amphibalanus amphitrite</name>
    <name type="common">Striped barnacle</name>
    <name type="synonym">Balanus amphitrite</name>
    <dbReference type="NCBI Taxonomy" id="1232801"/>
    <lineage>
        <taxon>Eukaryota</taxon>
        <taxon>Metazoa</taxon>
        <taxon>Ecdysozoa</taxon>
        <taxon>Arthropoda</taxon>
        <taxon>Crustacea</taxon>
        <taxon>Multicrustacea</taxon>
        <taxon>Cirripedia</taxon>
        <taxon>Thoracica</taxon>
        <taxon>Thoracicalcarea</taxon>
        <taxon>Balanomorpha</taxon>
        <taxon>Balanoidea</taxon>
        <taxon>Balanidae</taxon>
        <taxon>Amphibalaninae</taxon>
        <taxon>Amphibalanus</taxon>
    </lineage>
</organism>
<evidence type="ECO:0000259" key="2">
    <source>
        <dbReference type="Pfam" id="PF13679"/>
    </source>
</evidence>
<sequence>MSGEDTMRPPVSLRRVHEALLGAAACLEPLLPLANSCMVSFITEDQWRRLVPGPLAAALLQLPAEQLLRLPAAAPDQLPAGPLRQLAEQLGRHRLSGCGVLSPPPPVSAAALPLMDQFFSDKKLHEVDRMAATVAHLAATGGVGQVVDLGSGKGYLSSMLALQHGLDVLAVEANEVHSHGAQKVNANIKKSWDAIVSRSAALQIGQQPERRSRKWKRQQRSQDRSRHRPAPGRLTPVDQLVTSGTHLSELVALHGDGYRPVAVVGLHTCGDLAVNSIRMFNEMPQASLLVNVGCCYHLQRERFEGQFWADLDLQEVSFPLSRPLLERRFALGQQARGLAAQASERIASYQRAPSPFLYYRAVLQAPSPFLYYRAVLQVFLQDRLGTVPTDIMVGRLARKARDYLDYMHMALSKYPLDHRAVSDAELLAYHDRLLEHRPRLEAFSVLRSALAPLVEAVLLLDRLAFLMEQDSIEDGSPRATI</sequence>
<accession>A0A6A4WWL6</accession>
<dbReference type="GO" id="GO:0008168">
    <property type="term" value="F:methyltransferase activity"/>
    <property type="evidence" value="ECO:0007669"/>
    <property type="project" value="UniProtKB-KW"/>
</dbReference>
<keyword evidence="3" id="KW-0489">Methyltransferase</keyword>
<dbReference type="InterPro" id="IPR029063">
    <property type="entry name" value="SAM-dependent_MTases_sf"/>
</dbReference>
<evidence type="ECO:0000313" key="4">
    <source>
        <dbReference type="Proteomes" id="UP000440578"/>
    </source>
</evidence>
<feature type="compositionally biased region" description="Basic residues" evidence="1">
    <location>
        <begin position="211"/>
        <end position="230"/>
    </location>
</feature>
<evidence type="ECO:0000256" key="1">
    <source>
        <dbReference type="SAM" id="MobiDB-lite"/>
    </source>
</evidence>
<dbReference type="InterPro" id="IPR052220">
    <property type="entry name" value="METTL25"/>
</dbReference>
<protein>
    <submittedName>
        <fullName evidence="3">Methyltransferase-like protein 25</fullName>
    </submittedName>
</protein>
<feature type="domain" description="Methyltransferase" evidence="2">
    <location>
        <begin position="122"/>
        <end position="299"/>
    </location>
</feature>
<evidence type="ECO:0000313" key="3">
    <source>
        <dbReference type="EMBL" id="KAF0306511.1"/>
    </source>
</evidence>
<name>A0A6A4WWL6_AMPAM</name>